<protein>
    <recommendedName>
        <fullName evidence="1">YdhG-like domain-containing protein</fullName>
    </recommendedName>
</protein>
<evidence type="ECO:0000313" key="3">
    <source>
        <dbReference type="Proteomes" id="UP001501116"/>
    </source>
</evidence>
<comment type="caution">
    <text evidence="2">The sequence shown here is derived from an EMBL/GenBank/DDBJ whole genome shotgun (WGS) entry which is preliminary data.</text>
</comment>
<organism evidence="2 3">
    <name type="scientific">Amycolatopsis minnesotensis</name>
    <dbReference type="NCBI Taxonomy" id="337894"/>
    <lineage>
        <taxon>Bacteria</taxon>
        <taxon>Bacillati</taxon>
        <taxon>Actinomycetota</taxon>
        <taxon>Actinomycetes</taxon>
        <taxon>Pseudonocardiales</taxon>
        <taxon>Pseudonocardiaceae</taxon>
        <taxon>Amycolatopsis</taxon>
    </lineage>
</organism>
<sequence>MWFVYHVEASSLAEYFAYDPAREHDLRAVDEVVRAAAPGLERHFFTGTGTGKPGMSIKMIGYGTFRYRVKASPEPIDWPVVALALQKNYLSLYVAAVEGGEYLLNQYAGRLGKVGVGQNCARFEKAADLDTGVLTELARRIETGLAAGELELRYGRVGK</sequence>
<proteinExistence type="predicted"/>
<keyword evidence="3" id="KW-1185">Reference proteome</keyword>
<evidence type="ECO:0000313" key="2">
    <source>
        <dbReference type="EMBL" id="GAA1975021.1"/>
    </source>
</evidence>
<dbReference type="InterPro" id="IPR014922">
    <property type="entry name" value="YdhG-like"/>
</dbReference>
<name>A0ABN2RUD4_9PSEU</name>
<reference evidence="2 3" key="1">
    <citation type="journal article" date="2019" name="Int. J. Syst. Evol. Microbiol.">
        <title>The Global Catalogue of Microorganisms (GCM) 10K type strain sequencing project: providing services to taxonomists for standard genome sequencing and annotation.</title>
        <authorList>
            <consortium name="The Broad Institute Genomics Platform"/>
            <consortium name="The Broad Institute Genome Sequencing Center for Infectious Disease"/>
            <person name="Wu L."/>
            <person name="Ma J."/>
        </authorList>
    </citation>
    <scope>NUCLEOTIDE SEQUENCE [LARGE SCALE GENOMIC DNA]</scope>
    <source>
        <strain evidence="2 3">JCM 14545</strain>
    </source>
</reference>
<accession>A0ABN2RUD4</accession>
<gene>
    <name evidence="2" type="ORF">GCM10009754_57760</name>
</gene>
<dbReference type="Pfam" id="PF08818">
    <property type="entry name" value="DUF1801"/>
    <property type="match status" value="1"/>
</dbReference>
<dbReference type="Proteomes" id="UP001501116">
    <property type="component" value="Unassembled WGS sequence"/>
</dbReference>
<dbReference type="EMBL" id="BAAANN010000026">
    <property type="protein sequence ID" value="GAA1975021.1"/>
    <property type="molecule type" value="Genomic_DNA"/>
</dbReference>
<feature type="domain" description="YdhG-like" evidence="1">
    <location>
        <begin position="24"/>
        <end position="139"/>
    </location>
</feature>
<evidence type="ECO:0000259" key="1">
    <source>
        <dbReference type="Pfam" id="PF08818"/>
    </source>
</evidence>